<organism evidence="1 2">
    <name type="scientific">Pichia kudriavzevii</name>
    <name type="common">Yeast</name>
    <name type="synonym">Issatchenkia orientalis</name>
    <dbReference type="NCBI Taxonomy" id="4909"/>
    <lineage>
        <taxon>Eukaryota</taxon>
        <taxon>Fungi</taxon>
        <taxon>Dikarya</taxon>
        <taxon>Ascomycota</taxon>
        <taxon>Saccharomycotina</taxon>
        <taxon>Pichiomycetes</taxon>
        <taxon>Pichiales</taxon>
        <taxon>Pichiaceae</taxon>
        <taxon>Pichia</taxon>
    </lineage>
</organism>
<comment type="caution">
    <text evidence="1">The sequence shown here is derived from an EMBL/GenBank/DDBJ whole genome shotgun (WGS) entry which is preliminary data.</text>
</comment>
<dbReference type="EMBL" id="MQVM01000004">
    <property type="protein sequence ID" value="ONH76235.1"/>
    <property type="molecule type" value="Genomic_DNA"/>
</dbReference>
<reference evidence="2" key="1">
    <citation type="journal article" date="2017" name="Genome Announc.">
        <title>Genome sequences of Cyberlindnera fabianii 65, Pichia kudriavzevii 129, and Saccharomyces cerevisiae 131 isolated from fermented masau fruits in Zimbabwe.</title>
        <authorList>
            <person name="van Rijswijck I.M.H."/>
            <person name="Derks M.F.L."/>
            <person name="Abee T."/>
            <person name="de Ridder D."/>
            <person name="Smid E.J."/>
        </authorList>
    </citation>
    <scope>NUCLEOTIDE SEQUENCE [LARGE SCALE GENOMIC DNA]</scope>
    <source>
        <strain evidence="2">129</strain>
    </source>
</reference>
<proteinExistence type="predicted"/>
<gene>
    <name evidence="1" type="ORF">BOH78_1176</name>
</gene>
<accession>A0A1V2LR89</accession>
<name>A0A1V2LR89_PICKU</name>
<evidence type="ECO:0000313" key="2">
    <source>
        <dbReference type="Proteomes" id="UP000189274"/>
    </source>
</evidence>
<protein>
    <submittedName>
        <fullName evidence="1">Uncharacterized protein</fullName>
    </submittedName>
</protein>
<evidence type="ECO:0000313" key="1">
    <source>
        <dbReference type="EMBL" id="ONH76235.1"/>
    </source>
</evidence>
<dbReference type="Proteomes" id="UP000189274">
    <property type="component" value="Unassembled WGS sequence"/>
</dbReference>
<dbReference type="VEuPathDB" id="FungiDB:C5L36_0C10310"/>
<sequence length="171" mass="19971">MDEYYDVIEINDEVNSKEEIINAVDTGYLSIPANSNLQLTIYPHFNSISLEFLKSLCEIFTIDRIKIELYSYTNDFKDFRDVDGELRKKLTIFKYDISQIQDVLKKLLVCNATTGEKSRFLFPSTTKSKNSLFDYRKIAIGTFQKIIWIHHSDHHHHHNTNTNTTDKLGLC</sequence>
<dbReference type="AlphaFoldDB" id="A0A1V2LR89"/>